<evidence type="ECO:0000313" key="3">
    <source>
        <dbReference type="Proteomes" id="UP000193144"/>
    </source>
</evidence>
<dbReference type="STRING" id="1231657.A0A1Y1ZM64"/>
<sequence>MALWDWYRSIPPKTRILVGVGIMTYAVFGMAATNKIEGYIKDRKELTRLRQELDKVVPTITVVEKRDK</sequence>
<feature type="transmembrane region" description="Helical" evidence="1">
    <location>
        <begin position="16"/>
        <end position="34"/>
    </location>
</feature>
<accession>A0A1Y1ZM64</accession>
<dbReference type="EMBL" id="MCFA01000062">
    <property type="protein sequence ID" value="ORY11339.1"/>
    <property type="molecule type" value="Genomic_DNA"/>
</dbReference>
<dbReference type="OrthoDB" id="2555959at2759"/>
<proteinExistence type="predicted"/>
<evidence type="ECO:0000313" key="2">
    <source>
        <dbReference type="EMBL" id="ORY11339.1"/>
    </source>
</evidence>
<keyword evidence="3" id="KW-1185">Reference proteome</keyword>
<keyword evidence="1" id="KW-0812">Transmembrane</keyword>
<keyword evidence="1" id="KW-0472">Membrane</keyword>
<organism evidence="2 3">
    <name type="scientific">Clohesyomyces aquaticus</name>
    <dbReference type="NCBI Taxonomy" id="1231657"/>
    <lineage>
        <taxon>Eukaryota</taxon>
        <taxon>Fungi</taxon>
        <taxon>Dikarya</taxon>
        <taxon>Ascomycota</taxon>
        <taxon>Pezizomycotina</taxon>
        <taxon>Dothideomycetes</taxon>
        <taxon>Pleosporomycetidae</taxon>
        <taxon>Pleosporales</taxon>
        <taxon>Lindgomycetaceae</taxon>
        <taxon>Clohesyomyces</taxon>
    </lineage>
</organism>
<keyword evidence="1" id="KW-1133">Transmembrane helix</keyword>
<gene>
    <name evidence="2" type="ORF">BCR34DRAFT_601443</name>
</gene>
<reference evidence="2 3" key="1">
    <citation type="submission" date="2016-07" db="EMBL/GenBank/DDBJ databases">
        <title>Pervasive Adenine N6-methylation of Active Genes in Fungi.</title>
        <authorList>
            <consortium name="DOE Joint Genome Institute"/>
            <person name="Mondo S.J."/>
            <person name="Dannebaum R.O."/>
            <person name="Kuo R.C."/>
            <person name="Labutti K."/>
            <person name="Haridas S."/>
            <person name="Kuo A."/>
            <person name="Salamov A."/>
            <person name="Ahrendt S.R."/>
            <person name="Lipzen A."/>
            <person name="Sullivan W."/>
            <person name="Andreopoulos W.B."/>
            <person name="Clum A."/>
            <person name="Lindquist E."/>
            <person name="Daum C."/>
            <person name="Ramamoorthy G.K."/>
            <person name="Gryganskyi A."/>
            <person name="Culley D."/>
            <person name="Magnuson J.K."/>
            <person name="James T.Y."/>
            <person name="O'Malley M.A."/>
            <person name="Stajich J.E."/>
            <person name="Spatafora J.W."/>
            <person name="Visel A."/>
            <person name="Grigoriev I.V."/>
        </authorList>
    </citation>
    <scope>NUCLEOTIDE SEQUENCE [LARGE SCALE GENOMIC DNA]</scope>
    <source>
        <strain evidence="2 3">CBS 115471</strain>
    </source>
</reference>
<comment type="caution">
    <text evidence="2">The sequence shown here is derived from an EMBL/GenBank/DDBJ whole genome shotgun (WGS) entry which is preliminary data.</text>
</comment>
<protein>
    <submittedName>
        <fullName evidence="2">Uncharacterized protein</fullName>
    </submittedName>
</protein>
<dbReference type="AlphaFoldDB" id="A0A1Y1ZM64"/>
<evidence type="ECO:0000256" key="1">
    <source>
        <dbReference type="SAM" id="Phobius"/>
    </source>
</evidence>
<name>A0A1Y1ZM64_9PLEO</name>
<dbReference type="Proteomes" id="UP000193144">
    <property type="component" value="Unassembled WGS sequence"/>
</dbReference>